<keyword evidence="1" id="KW-0812">Transmembrane</keyword>
<keyword evidence="1" id="KW-0472">Membrane</keyword>
<dbReference type="GeneID" id="24170847"/>
<keyword evidence="3" id="KW-1185">Reference proteome</keyword>
<feature type="transmembrane region" description="Helical" evidence="1">
    <location>
        <begin position="131"/>
        <end position="153"/>
    </location>
</feature>
<dbReference type="EMBL" id="KP752043">
    <property type="protein sequence ID" value="AKC91644.1"/>
    <property type="molecule type" value="Genomic_DNA"/>
</dbReference>
<sequence>MQKPTDAVAINLQNDAVLFDAKNENVKIAQKSNVFKNENRSDKKEYKGANGDGEDDYDDDERNIVVVDAPQRWGARFEDRFTTFFFIPERDRSMRIMLGVRVASLFIATVAFSLTYYVAKRKGDFFLYYSHWSFVALMLMLSLGITSSACAYAHRRFAYIDRFDIRRRHLKWYVRMQWCAFNVACCTNMLTSVAYFIMTGALGNRNGKQYANVVITSSAHFINSALVFVELLTSGVPVRWRDFYQPMLFNVAYGVFFVASSQLMGRPVYEKFTSVHDLTLLSLCFIIIMSVCYCLAWSVNAVKCNYKKYVIAH</sequence>
<dbReference type="KEGG" id="vg:24170847"/>
<feature type="transmembrane region" description="Helical" evidence="1">
    <location>
        <begin position="280"/>
        <end position="299"/>
    </location>
</feature>
<evidence type="ECO:0000313" key="2">
    <source>
        <dbReference type="EMBL" id="AKC91644.1"/>
    </source>
</evidence>
<dbReference type="PANTHER" id="PTHR12242">
    <property type="entry name" value="OS02G0130600 PROTEIN-RELATED"/>
    <property type="match status" value="1"/>
</dbReference>
<proteinExistence type="predicted"/>
<feature type="transmembrane region" description="Helical" evidence="1">
    <location>
        <begin position="210"/>
        <end position="231"/>
    </location>
</feature>
<dbReference type="PANTHER" id="PTHR12242:SF1">
    <property type="entry name" value="MYND-TYPE DOMAIN-CONTAINING PROTEIN"/>
    <property type="match status" value="1"/>
</dbReference>
<protein>
    <submittedName>
        <fullName evidence="2">Uncharacterized protein</fullName>
    </submittedName>
</protein>
<feature type="transmembrane region" description="Helical" evidence="1">
    <location>
        <begin position="243"/>
        <end position="260"/>
    </location>
</feature>
<keyword evidence="1" id="KW-1133">Transmembrane helix</keyword>
<dbReference type="OrthoDB" id="13338at10239"/>
<reference evidence="2 3" key="1">
    <citation type="journal article" date="2015" name="Genome Announc.">
        <title>Genome Sequence of an Alphabaculovirus Isolated from the Oak Looper, Lambdina fiscellaria, Contains a Putative 2-Kilobase-Pair Transposable Element Encoding a Transposase and a FLYWCH Domain-Containing Protein.</title>
        <authorList>
            <person name="Rohrmann G.F."/>
            <person name="Erlandson M.A."/>
            <person name="Theilmann D.A."/>
        </authorList>
    </citation>
    <scope>NUCLEOTIDE SEQUENCE [LARGE SCALE GENOMIC DNA]</scope>
    <source>
        <strain evidence="2">GR15</strain>
    </source>
</reference>
<dbReference type="RefSeq" id="YP_009133226.1">
    <property type="nucleotide sequence ID" value="NC_026922.1"/>
</dbReference>
<evidence type="ECO:0000313" key="3">
    <source>
        <dbReference type="Proteomes" id="UP000201190"/>
    </source>
</evidence>
<feature type="transmembrane region" description="Helical" evidence="1">
    <location>
        <begin position="98"/>
        <end position="119"/>
    </location>
</feature>
<dbReference type="Proteomes" id="UP000201190">
    <property type="component" value="Segment"/>
</dbReference>
<organism evidence="2 3">
    <name type="scientific">Lambdina fiscellaria nucleopolyhedrovirus</name>
    <dbReference type="NCBI Taxonomy" id="1642929"/>
    <lineage>
        <taxon>Viruses</taxon>
        <taxon>Viruses incertae sedis</taxon>
        <taxon>Naldaviricetes</taxon>
        <taxon>Lefavirales</taxon>
        <taxon>Baculoviridae</taxon>
        <taxon>Alphabaculovirus</taxon>
        <taxon>Alphabaculovirus lafiscellariae</taxon>
    </lineage>
</organism>
<accession>A0A0E3URP4</accession>
<dbReference type="GO" id="GO:0016020">
    <property type="term" value="C:membrane"/>
    <property type="evidence" value="ECO:0007669"/>
    <property type="project" value="TreeGrafter"/>
</dbReference>
<feature type="transmembrane region" description="Helical" evidence="1">
    <location>
        <begin position="174"/>
        <end position="198"/>
    </location>
</feature>
<name>A0A0E3URP4_9ABAC</name>
<evidence type="ECO:0000256" key="1">
    <source>
        <dbReference type="SAM" id="Phobius"/>
    </source>
</evidence>